<proteinExistence type="predicted"/>
<feature type="compositionally biased region" description="Polar residues" evidence="1">
    <location>
        <begin position="360"/>
        <end position="372"/>
    </location>
</feature>
<keyword evidence="3" id="KW-1185">Reference proteome</keyword>
<feature type="region of interest" description="Disordered" evidence="1">
    <location>
        <begin position="500"/>
        <end position="547"/>
    </location>
</feature>
<dbReference type="AlphaFoldDB" id="A0AAD5WSM5"/>
<evidence type="ECO:0000313" key="2">
    <source>
        <dbReference type="EMBL" id="KAJ2900797.1"/>
    </source>
</evidence>
<feature type="region of interest" description="Disordered" evidence="1">
    <location>
        <begin position="26"/>
        <end position="91"/>
    </location>
</feature>
<feature type="compositionally biased region" description="Low complexity" evidence="1">
    <location>
        <begin position="776"/>
        <end position="787"/>
    </location>
</feature>
<feature type="compositionally biased region" description="Basic and acidic residues" evidence="1">
    <location>
        <begin position="236"/>
        <end position="246"/>
    </location>
</feature>
<feature type="compositionally biased region" description="Basic residues" evidence="1">
    <location>
        <begin position="458"/>
        <end position="469"/>
    </location>
</feature>
<feature type="compositionally biased region" description="Polar residues" evidence="1">
    <location>
        <begin position="500"/>
        <end position="510"/>
    </location>
</feature>
<feature type="region of interest" description="Disordered" evidence="1">
    <location>
        <begin position="829"/>
        <end position="938"/>
    </location>
</feature>
<reference evidence="2" key="1">
    <citation type="submission" date="2022-07" db="EMBL/GenBank/DDBJ databases">
        <title>Draft genome sequence of Zalerion maritima ATCC 34329, a (micro)plastics degrading marine fungus.</title>
        <authorList>
            <person name="Paco A."/>
            <person name="Goncalves M.F.M."/>
            <person name="Rocha-Santos T.A.P."/>
            <person name="Alves A."/>
        </authorList>
    </citation>
    <scope>NUCLEOTIDE SEQUENCE</scope>
    <source>
        <strain evidence="2">ATCC 34329</strain>
    </source>
</reference>
<feature type="compositionally biased region" description="Basic residues" evidence="1">
    <location>
        <begin position="191"/>
        <end position="201"/>
    </location>
</feature>
<feature type="compositionally biased region" description="Acidic residues" evidence="1">
    <location>
        <begin position="634"/>
        <end position="644"/>
    </location>
</feature>
<feature type="region of interest" description="Disordered" evidence="1">
    <location>
        <begin position="624"/>
        <end position="755"/>
    </location>
</feature>
<sequence>MMATACGPQGPAESVVAVSFDQPASRHIAVSSPSQTAGTQDDLQESPRTAPPPPNPPFVFPAKGTLSSTPSSYSRASGRRPRSAIESSDRQFAVADDYDISSAAMSPALPSFSFNPGASLCPDSLMLSPPLSPQSPRAIPTRPGGHGHRRGGSEYVGGSIRSGDAIAVLSSSPTKSESGFASPTLPPPRPAGRRGHAHRRSAALSAHDLSSIMNPTSPNPSYIGTNELPSPAEPQRGPEAEPRQEPAADCSVEEESEQTQKTDDEQGCESSAPPKPASRARVGFSDNIEYIPRPLSLVSSDTSSTITAKPGHSVSGSISSVVSIPTSTPIELEHVVPLAPSTCRTANESRPSTAGAILERTQSTEIPEQISASPRRRNSIPLLLSLGSPSSSNPSSPSPTKTPKRWSFFGLEPFLKDSRPVSSSSSESSSRHDSSANSSSENIPEISNEEGKSTAKASGKKSKKPKKVKVWAGSLLTRRTKAKQKSKGCTIKMELDCVDTQTTETGTPESLETETPTAPVMPVVMVTGSPGPSQPATFKPQPASDDDSSCAIIDLDAALGPFNTPLPYNAEWEAAQRAGAPSKRKLHSAAGMSNFSGPGGHYHRRAESAPEMAPFEHGRFGIPHFGSSSTMADVFEEEEEDEETSQAKKKNAVQHVSGSGLKEESDTYIDIEVSGSQEGAMTEPIQIELTSKQPPLDDEQSDSGQSNNESRIPAASAIDETPTARSTAPDATILEITSLPSHDSEGAGSSPRRVVPLHDLAPVDVSLQLPSASLAPGSPFSMSHSSPFPSPRSPLSYDANMVSTAPSSIAEENTFQSLLLGEPGPEVRYSIDADIPSLTSSNSTMTKDSSFSPHPRSSHGNLSGQRPASFSAAAFSRRRSSLASLSRLISSSHGEKSKLSMEVTCDSEPEKKPKHSKTKRLSRKLQFWKPARESTSTN</sequence>
<feature type="compositionally biased region" description="Low complexity" evidence="1">
    <location>
        <begin position="310"/>
        <end position="320"/>
    </location>
</feature>
<dbReference type="EMBL" id="JAKWBI020000165">
    <property type="protein sequence ID" value="KAJ2900797.1"/>
    <property type="molecule type" value="Genomic_DNA"/>
</dbReference>
<name>A0AAD5WSM5_9PEZI</name>
<comment type="caution">
    <text evidence="2">The sequence shown here is derived from an EMBL/GenBank/DDBJ whole genome shotgun (WGS) entry which is preliminary data.</text>
</comment>
<feature type="compositionally biased region" description="Low complexity" evidence="1">
    <location>
        <begin position="379"/>
        <end position="399"/>
    </location>
</feature>
<evidence type="ECO:0008006" key="4">
    <source>
        <dbReference type="Google" id="ProtNLM"/>
    </source>
</evidence>
<feature type="region of interest" description="Disordered" evidence="1">
    <location>
        <begin position="299"/>
        <end position="320"/>
    </location>
</feature>
<feature type="compositionally biased region" description="Basic residues" evidence="1">
    <location>
        <begin position="912"/>
        <end position="923"/>
    </location>
</feature>
<evidence type="ECO:0000256" key="1">
    <source>
        <dbReference type="SAM" id="MobiDB-lite"/>
    </source>
</evidence>
<feature type="compositionally biased region" description="Polar residues" evidence="1">
    <location>
        <begin position="837"/>
        <end position="852"/>
    </location>
</feature>
<feature type="compositionally biased region" description="Polar residues" evidence="1">
    <location>
        <begin position="211"/>
        <end position="228"/>
    </location>
</feature>
<feature type="region of interest" description="Disordered" evidence="1">
    <location>
        <begin position="342"/>
        <end position="487"/>
    </location>
</feature>
<evidence type="ECO:0000313" key="3">
    <source>
        <dbReference type="Proteomes" id="UP001201980"/>
    </source>
</evidence>
<feature type="compositionally biased region" description="Polar residues" evidence="1">
    <location>
        <begin position="31"/>
        <end position="41"/>
    </location>
</feature>
<accession>A0AAD5WSM5</accession>
<gene>
    <name evidence="2" type="ORF">MKZ38_002235</name>
</gene>
<feature type="compositionally biased region" description="Low complexity" evidence="1">
    <location>
        <begin position="868"/>
        <end position="892"/>
    </location>
</feature>
<feature type="compositionally biased region" description="Polar residues" evidence="1">
    <location>
        <begin position="169"/>
        <end position="179"/>
    </location>
</feature>
<organism evidence="2 3">
    <name type="scientific">Zalerion maritima</name>
    <dbReference type="NCBI Taxonomy" id="339359"/>
    <lineage>
        <taxon>Eukaryota</taxon>
        <taxon>Fungi</taxon>
        <taxon>Dikarya</taxon>
        <taxon>Ascomycota</taxon>
        <taxon>Pezizomycotina</taxon>
        <taxon>Sordariomycetes</taxon>
        <taxon>Lulworthiomycetidae</taxon>
        <taxon>Lulworthiales</taxon>
        <taxon>Lulworthiaceae</taxon>
        <taxon>Zalerion</taxon>
    </lineage>
</organism>
<feature type="region of interest" description="Disordered" evidence="1">
    <location>
        <begin position="770"/>
        <end position="800"/>
    </location>
</feature>
<feature type="compositionally biased region" description="Pro residues" evidence="1">
    <location>
        <begin position="49"/>
        <end position="59"/>
    </location>
</feature>
<feature type="compositionally biased region" description="Polar residues" evidence="1">
    <location>
        <begin position="65"/>
        <end position="75"/>
    </location>
</feature>
<feature type="compositionally biased region" description="Low complexity" evidence="1">
    <location>
        <begin position="513"/>
        <end position="527"/>
    </location>
</feature>
<feature type="compositionally biased region" description="Low complexity" evidence="1">
    <location>
        <begin position="435"/>
        <end position="446"/>
    </location>
</feature>
<dbReference type="Proteomes" id="UP001201980">
    <property type="component" value="Unassembled WGS sequence"/>
</dbReference>
<feature type="compositionally biased region" description="Polar residues" evidence="1">
    <location>
        <begin position="342"/>
        <end position="352"/>
    </location>
</feature>
<feature type="region of interest" description="Disordered" evidence="1">
    <location>
        <begin position="123"/>
        <end position="283"/>
    </location>
</feature>
<protein>
    <recommendedName>
        <fullName evidence="4">Cell wall proline rich protein</fullName>
    </recommendedName>
</protein>